<dbReference type="InterPro" id="IPR000719">
    <property type="entry name" value="Prot_kinase_dom"/>
</dbReference>
<dbReference type="GO" id="GO:0016301">
    <property type="term" value="F:kinase activity"/>
    <property type="evidence" value="ECO:0007669"/>
    <property type="project" value="UniProtKB-KW"/>
</dbReference>
<proteinExistence type="predicted"/>
<dbReference type="Gene3D" id="1.10.510.10">
    <property type="entry name" value="Transferase(Phosphotransferase) domain 1"/>
    <property type="match status" value="1"/>
</dbReference>
<dbReference type="InterPro" id="IPR017441">
    <property type="entry name" value="Protein_kinase_ATP_BS"/>
</dbReference>
<gene>
    <name evidence="3" type="ORF">Q5741_09990</name>
</gene>
<dbReference type="PROSITE" id="PS50011">
    <property type="entry name" value="PROTEIN_KINASE_DOM"/>
    <property type="match status" value="1"/>
</dbReference>
<name>A0ABT9CBW5_9BACL</name>
<organism evidence="3 4">
    <name type="scientific">Paenibacillus lacisoli</name>
    <dbReference type="NCBI Taxonomy" id="3064525"/>
    <lineage>
        <taxon>Bacteria</taxon>
        <taxon>Bacillati</taxon>
        <taxon>Bacillota</taxon>
        <taxon>Bacilli</taxon>
        <taxon>Bacillales</taxon>
        <taxon>Paenibacillaceae</taxon>
        <taxon>Paenibacillus</taxon>
    </lineage>
</organism>
<protein>
    <submittedName>
        <fullName evidence="3">Protein kinase</fullName>
    </submittedName>
</protein>
<keyword evidence="1" id="KW-0547">Nucleotide-binding</keyword>
<dbReference type="PROSITE" id="PS00107">
    <property type="entry name" value="PROTEIN_KINASE_ATP"/>
    <property type="match status" value="1"/>
</dbReference>
<dbReference type="EMBL" id="JAUQTB010000004">
    <property type="protein sequence ID" value="MDO7906753.1"/>
    <property type="molecule type" value="Genomic_DNA"/>
</dbReference>
<keyword evidence="4" id="KW-1185">Reference proteome</keyword>
<accession>A0ABT9CBW5</accession>
<dbReference type="InterPro" id="IPR011009">
    <property type="entry name" value="Kinase-like_dom_sf"/>
</dbReference>
<evidence type="ECO:0000313" key="4">
    <source>
        <dbReference type="Proteomes" id="UP001240171"/>
    </source>
</evidence>
<evidence type="ECO:0000313" key="3">
    <source>
        <dbReference type="EMBL" id="MDO7906753.1"/>
    </source>
</evidence>
<feature type="domain" description="Protein kinase" evidence="2">
    <location>
        <begin position="28"/>
        <end position="278"/>
    </location>
</feature>
<comment type="caution">
    <text evidence="3">The sequence shown here is derived from an EMBL/GenBank/DDBJ whole genome shotgun (WGS) entry which is preliminary data.</text>
</comment>
<dbReference type="RefSeq" id="WP_305023953.1">
    <property type="nucleotide sequence ID" value="NZ_JAUQTB010000004.1"/>
</dbReference>
<evidence type="ECO:0000256" key="1">
    <source>
        <dbReference type="PROSITE-ProRule" id="PRU10141"/>
    </source>
</evidence>
<keyword evidence="1" id="KW-0067">ATP-binding</keyword>
<dbReference type="PANTHER" id="PTHR24347">
    <property type="entry name" value="SERINE/THREONINE-PROTEIN KINASE"/>
    <property type="match status" value="1"/>
</dbReference>
<keyword evidence="3" id="KW-0418">Kinase</keyword>
<evidence type="ECO:0000259" key="2">
    <source>
        <dbReference type="PROSITE" id="PS50011"/>
    </source>
</evidence>
<reference evidence="3 4" key="1">
    <citation type="submission" date="2023-07" db="EMBL/GenBank/DDBJ databases">
        <title>Paenibacillus sp. JX-17 nov. isolated from soil.</title>
        <authorList>
            <person name="Wan Y."/>
            <person name="Liu B."/>
        </authorList>
    </citation>
    <scope>NUCLEOTIDE SEQUENCE [LARGE SCALE GENOMIC DNA]</scope>
    <source>
        <strain evidence="3 4">JX-17</strain>
    </source>
</reference>
<dbReference type="Proteomes" id="UP001240171">
    <property type="component" value="Unassembled WGS sequence"/>
</dbReference>
<dbReference type="SUPFAM" id="SSF56112">
    <property type="entry name" value="Protein kinase-like (PK-like)"/>
    <property type="match status" value="1"/>
</dbReference>
<sequence>MLKSYWRGAYEAWLDYPLRKGILLAERYEIIDYIGVGSYGLTYRCLDRLSGLKVAVKMAKRSKGPRAERMLQREAGILGCMDHPCIPKLMELTEYRGRACMVSAYLTGSTLEDLIFGEGRRFTERECLQWTLQLMDVVCHVHEQGYVHMDVRIPNVIMREGETCLIDFGLARRLGGESEEERLMVDAMMPERDPERQAPEVRTDLYDIGHFMLFMLYSSYDPAPGQAPAGWQEELHLHPGTRVVLERTLQLAVPYHDSADCVRDLQSVLNRLKTDGPA</sequence>
<feature type="binding site" evidence="1">
    <location>
        <position position="57"/>
    </location>
    <ligand>
        <name>ATP</name>
        <dbReference type="ChEBI" id="CHEBI:30616"/>
    </ligand>
</feature>
<dbReference type="Pfam" id="PF00069">
    <property type="entry name" value="Pkinase"/>
    <property type="match status" value="1"/>
</dbReference>
<keyword evidence="3" id="KW-0808">Transferase</keyword>